<feature type="compositionally biased region" description="Basic and acidic residues" evidence="1">
    <location>
        <begin position="38"/>
        <end position="63"/>
    </location>
</feature>
<dbReference type="Proteomes" id="UP000431684">
    <property type="component" value="Unassembled WGS sequence"/>
</dbReference>
<proteinExistence type="predicted"/>
<reference evidence="3 4" key="1">
    <citation type="submission" date="2019-11" db="EMBL/GenBank/DDBJ databases">
        <title>Draft Genome Sequences of Six Type Strains of the Genus Massilia.</title>
        <authorList>
            <person name="Miess H."/>
            <person name="Frediansyah A."/>
            <person name="Goeker M."/>
            <person name="Gross H."/>
        </authorList>
    </citation>
    <scope>NUCLEOTIDE SEQUENCE [LARGE SCALE GENOMIC DNA]</scope>
    <source>
        <strain evidence="3 4">DSM 17513</strain>
    </source>
</reference>
<comment type="caution">
    <text evidence="3">The sequence shown here is derived from an EMBL/GenBank/DDBJ whole genome shotgun (WGS) entry which is preliminary data.</text>
</comment>
<keyword evidence="4" id="KW-1185">Reference proteome</keyword>
<dbReference type="RefSeq" id="WP_155711993.1">
    <property type="nucleotide sequence ID" value="NZ_BMWU01000008.1"/>
</dbReference>
<feature type="region of interest" description="Disordered" evidence="1">
    <location>
        <begin position="29"/>
        <end position="91"/>
    </location>
</feature>
<sequence>MNNTKQDLQRLLLAAVLALPLAAMADIAGDEAPGAPGRKPDAGPRADERRGPAQQAGDERDGPRGGGPGRGPGFGPGPGFDGVPPYLRGIDLTEAQQDKIFSIVHGQIPYLREQDKARDKADRALFELHRAAKYDDGAAVRLAQAAAQADANITLSHLRTEQKVLGVLTAGQRKSLEERRSGRPPRGEPGREPDREPGREPGREPSPATVQ</sequence>
<gene>
    <name evidence="3" type="ORF">GJV26_28840</name>
</gene>
<protein>
    <recommendedName>
        <fullName evidence="5">Periplasmic heavy metal sensor</fullName>
    </recommendedName>
</protein>
<evidence type="ECO:0000313" key="3">
    <source>
        <dbReference type="EMBL" id="MUI16434.1"/>
    </source>
</evidence>
<feature type="signal peptide" evidence="2">
    <location>
        <begin position="1"/>
        <end position="25"/>
    </location>
</feature>
<evidence type="ECO:0000256" key="2">
    <source>
        <dbReference type="SAM" id="SignalP"/>
    </source>
</evidence>
<feature type="compositionally biased region" description="Basic and acidic residues" evidence="1">
    <location>
        <begin position="174"/>
        <end position="203"/>
    </location>
</feature>
<dbReference type="OrthoDB" id="8928345at2"/>
<dbReference type="EMBL" id="WNWM01000002">
    <property type="protein sequence ID" value="MUI16434.1"/>
    <property type="molecule type" value="Genomic_DNA"/>
</dbReference>
<feature type="region of interest" description="Disordered" evidence="1">
    <location>
        <begin position="169"/>
        <end position="211"/>
    </location>
</feature>
<evidence type="ECO:0000313" key="4">
    <source>
        <dbReference type="Proteomes" id="UP000431684"/>
    </source>
</evidence>
<dbReference type="Gene3D" id="1.20.120.1490">
    <property type="match status" value="1"/>
</dbReference>
<keyword evidence="2" id="KW-0732">Signal</keyword>
<evidence type="ECO:0000256" key="1">
    <source>
        <dbReference type="SAM" id="MobiDB-lite"/>
    </source>
</evidence>
<evidence type="ECO:0008006" key="5">
    <source>
        <dbReference type="Google" id="ProtNLM"/>
    </source>
</evidence>
<feature type="chain" id="PRO_5026169790" description="Periplasmic heavy metal sensor" evidence="2">
    <location>
        <begin position="26"/>
        <end position="211"/>
    </location>
</feature>
<accession>A0A6I3XHX5</accession>
<dbReference type="AlphaFoldDB" id="A0A6I3XHX5"/>
<organism evidence="3 4">
    <name type="scientific">Pseudoduganella dura</name>
    <dbReference type="NCBI Taxonomy" id="321982"/>
    <lineage>
        <taxon>Bacteria</taxon>
        <taxon>Pseudomonadati</taxon>
        <taxon>Pseudomonadota</taxon>
        <taxon>Betaproteobacteria</taxon>
        <taxon>Burkholderiales</taxon>
        <taxon>Oxalobacteraceae</taxon>
        <taxon>Telluria group</taxon>
        <taxon>Pseudoduganella</taxon>
    </lineage>
</organism>
<name>A0A6I3XHX5_9BURK</name>
<feature type="compositionally biased region" description="Gly residues" evidence="1">
    <location>
        <begin position="64"/>
        <end position="80"/>
    </location>
</feature>